<evidence type="ECO:0000256" key="3">
    <source>
        <dbReference type="ARBA" id="ARBA00022722"/>
    </source>
</evidence>
<evidence type="ECO:0000313" key="8">
    <source>
        <dbReference type="Proteomes" id="UP000261285"/>
    </source>
</evidence>
<accession>A0A3E5GAF8</accession>
<gene>
    <name evidence="7" type="ORF">DXB16_10685</name>
</gene>
<protein>
    <recommendedName>
        <fullName evidence="2">Nuclease SbcCD subunit D</fullName>
    </recommendedName>
</protein>
<dbReference type="InterPro" id="IPR050535">
    <property type="entry name" value="DNA_Repair-Maintenance_Comp"/>
</dbReference>
<dbReference type="SUPFAM" id="SSF56300">
    <property type="entry name" value="Metallo-dependent phosphatases"/>
    <property type="match status" value="1"/>
</dbReference>
<proteinExistence type="inferred from homology"/>
<dbReference type="CDD" id="cd00840">
    <property type="entry name" value="MPP_Mre11_N"/>
    <property type="match status" value="1"/>
</dbReference>
<dbReference type="GO" id="GO:0004527">
    <property type="term" value="F:exonuclease activity"/>
    <property type="evidence" value="ECO:0007669"/>
    <property type="project" value="UniProtKB-KW"/>
</dbReference>
<dbReference type="InterPro" id="IPR004843">
    <property type="entry name" value="Calcineurin-like_PHP"/>
</dbReference>
<keyword evidence="4" id="KW-0378">Hydrolase</keyword>
<dbReference type="Proteomes" id="UP000261285">
    <property type="component" value="Unassembled WGS sequence"/>
</dbReference>
<dbReference type="InterPro" id="IPR029052">
    <property type="entry name" value="Metallo-depent_PP-like"/>
</dbReference>
<evidence type="ECO:0000259" key="6">
    <source>
        <dbReference type="Pfam" id="PF00149"/>
    </source>
</evidence>
<comment type="similarity">
    <text evidence="1">Belongs to the SbcD family.</text>
</comment>
<dbReference type="InterPro" id="IPR041796">
    <property type="entry name" value="Mre11_N"/>
</dbReference>
<evidence type="ECO:0000313" key="7">
    <source>
        <dbReference type="EMBL" id="RGO31203.1"/>
    </source>
</evidence>
<evidence type="ECO:0000256" key="5">
    <source>
        <dbReference type="ARBA" id="ARBA00022839"/>
    </source>
</evidence>
<dbReference type="Pfam" id="PF00149">
    <property type="entry name" value="Metallophos"/>
    <property type="match status" value="1"/>
</dbReference>
<feature type="domain" description="Calcineurin-like phosphoesterase" evidence="6">
    <location>
        <begin position="1"/>
        <end position="186"/>
    </location>
</feature>
<sequence length="351" mass="40524">MKFIHIADLHLGAKPDAGNAYSQNREQELWDSFRDIITICNQKKTDLLLIAGDLFHRQPLLRELKEMNSILEMLEHTEVVMIAGNHDYIKKNSYYRTFSWAPHVHMICSQEIDCVELDRIQTAVYGCSYHSREIHDPVYDHAVPERRQKYEILLAHGGDEKHIPIKSNQIMTLGYDYVAFGHIHKPQLLVENRMAYAGSLEPTDTGDVGRHGYIEGRITGKGCQIRFVPHALREYRNCEVKVDKSVTGHVLRQKITDMIAEQGMQHMYKITLTGYRDPDIWYELDHMDPYGNVVEITDHTKPAYDFTKLKNENKGNILGQYIESLDGYPADSLEYQALCEGVRALMETRRG</sequence>
<dbReference type="EMBL" id="QSVN01000012">
    <property type="protein sequence ID" value="RGO31203.1"/>
    <property type="molecule type" value="Genomic_DNA"/>
</dbReference>
<organism evidence="7 8">
    <name type="scientific">Dorea longicatena</name>
    <dbReference type="NCBI Taxonomy" id="88431"/>
    <lineage>
        <taxon>Bacteria</taxon>
        <taxon>Bacillati</taxon>
        <taxon>Bacillota</taxon>
        <taxon>Clostridia</taxon>
        <taxon>Lachnospirales</taxon>
        <taxon>Lachnospiraceae</taxon>
        <taxon>Dorea</taxon>
    </lineage>
</organism>
<evidence type="ECO:0000256" key="1">
    <source>
        <dbReference type="ARBA" id="ARBA00010555"/>
    </source>
</evidence>
<reference evidence="7 8" key="1">
    <citation type="submission" date="2018-08" db="EMBL/GenBank/DDBJ databases">
        <title>A genome reference for cultivated species of the human gut microbiota.</title>
        <authorList>
            <person name="Zou Y."/>
            <person name="Xue W."/>
            <person name="Luo G."/>
        </authorList>
    </citation>
    <scope>NUCLEOTIDE SEQUENCE [LARGE SCALE GENOMIC DNA]</scope>
    <source>
        <strain evidence="7 8">OM02-16</strain>
    </source>
</reference>
<comment type="caution">
    <text evidence="7">The sequence shown here is derived from an EMBL/GenBank/DDBJ whole genome shotgun (WGS) entry which is preliminary data.</text>
</comment>
<dbReference type="RefSeq" id="WP_117598268.1">
    <property type="nucleotide sequence ID" value="NZ_CABMEZ010000012.1"/>
</dbReference>
<dbReference type="PANTHER" id="PTHR30337:SF0">
    <property type="entry name" value="NUCLEASE SBCCD SUBUNIT D"/>
    <property type="match status" value="1"/>
</dbReference>
<dbReference type="Gene3D" id="3.60.21.10">
    <property type="match status" value="1"/>
</dbReference>
<evidence type="ECO:0000256" key="4">
    <source>
        <dbReference type="ARBA" id="ARBA00022801"/>
    </source>
</evidence>
<keyword evidence="5 7" id="KW-0269">Exonuclease</keyword>
<name>A0A3E5GAF8_9FIRM</name>
<dbReference type="AlphaFoldDB" id="A0A3E5GAF8"/>
<dbReference type="PANTHER" id="PTHR30337">
    <property type="entry name" value="COMPONENT OF ATP-DEPENDENT DSDNA EXONUCLEASE"/>
    <property type="match status" value="1"/>
</dbReference>
<evidence type="ECO:0000256" key="2">
    <source>
        <dbReference type="ARBA" id="ARBA00013365"/>
    </source>
</evidence>
<keyword evidence="3" id="KW-0540">Nuclease</keyword>